<keyword evidence="2 7" id="KW-0813">Transport</keyword>
<evidence type="ECO:0000256" key="6">
    <source>
        <dbReference type="ARBA" id="ARBA00023136"/>
    </source>
</evidence>
<comment type="similarity">
    <text evidence="7">Belongs to the binding-protein-dependent transport system permease family.</text>
</comment>
<evidence type="ECO:0000313" key="10">
    <source>
        <dbReference type="Proteomes" id="UP001059252"/>
    </source>
</evidence>
<evidence type="ECO:0000259" key="8">
    <source>
        <dbReference type="PROSITE" id="PS50928"/>
    </source>
</evidence>
<dbReference type="RefSeq" id="WP_258210858.1">
    <property type="nucleotide sequence ID" value="NZ_CP102734.1"/>
</dbReference>
<feature type="transmembrane region" description="Helical" evidence="7">
    <location>
        <begin position="244"/>
        <end position="268"/>
    </location>
</feature>
<evidence type="ECO:0000256" key="3">
    <source>
        <dbReference type="ARBA" id="ARBA00022475"/>
    </source>
</evidence>
<dbReference type="PROSITE" id="PS50928">
    <property type="entry name" value="ABC_TM1"/>
    <property type="match status" value="1"/>
</dbReference>
<feature type="transmembrane region" description="Helical" evidence="7">
    <location>
        <begin position="102"/>
        <end position="124"/>
    </location>
</feature>
<keyword evidence="6 7" id="KW-0472">Membrane</keyword>
<feature type="transmembrane region" description="Helical" evidence="7">
    <location>
        <begin position="288"/>
        <end position="314"/>
    </location>
</feature>
<feature type="domain" description="ABC transmembrane type-1" evidence="8">
    <location>
        <begin position="100"/>
        <end position="307"/>
    </location>
</feature>
<dbReference type="CDD" id="cd06261">
    <property type="entry name" value="TM_PBP2"/>
    <property type="match status" value="1"/>
</dbReference>
<dbReference type="PANTHER" id="PTHR30465">
    <property type="entry name" value="INNER MEMBRANE ABC TRANSPORTER"/>
    <property type="match status" value="1"/>
</dbReference>
<feature type="transmembrane region" description="Helical" evidence="7">
    <location>
        <begin position="183"/>
        <end position="201"/>
    </location>
</feature>
<dbReference type="InterPro" id="IPR000515">
    <property type="entry name" value="MetI-like"/>
</dbReference>
<sequence>MTKYFSKRLLLSIVTLFIILFVVYTMQAQFGKNPILISEYDSKVFSQSDIQQKLNEGGFNLPPITRFFNYLGQIFIGNFGATYGNQIEPVRLPETFNSRLKWTLLISVPSFVFSSIIGIFLGILSAYKRGKLLDTSVVSVTTIISGLPSYIIAPIITLLMIQWFNLPVTFQAPDPLRHIGFDITILSVIIPILIFTILSISRYTLIVRNQMIAVLTSNQVLIAKAKGLSQGQIFRKHVFRNASLPLMAALIPSYIDLLSGSIILESYFGIPGSASIFFNSAQFGEIDVIMFNVLFFTGLTLLSKILVDISFAALDPRIKISSSNPNSIFKKVKYLFLRKKNFEKGIINGKTE</sequence>
<dbReference type="Proteomes" id="UP001059252">
    <property type="component" value="Chromosome"/>
</dbReference>
<dbReference type="SUPFAM" id="SSF161098">
    <property type="entry name" value="MetI-like"/>
    <property type="match status" value="1"/>
</dbReference>
<accession>A0ABY5RA78</accession>
<gene>
    <name evidence="9" type="ORF">NV226_03090</name>
</gene>
<dbReference type="Gene3D" id="1.10.3720.10">
    <property type="entry name" value="MetI-like"/>
    <property type="match status" value="1"/>
</dbReference>
<evidence type="ECO:0000256" key="1">
    <source>
        <dbReference type="ARBA" id="ARBA00004651"/>
    </source>
</evidence>
<protein>
    <submittedName>
        <fullName evidence="9">ABC transporter permease</fullName>
    </submittedName>
</protein>
<name>A0ABY5RA78_9MOLU</name>
<evidence type="ECO:0000313" key="9">
    <source>
        <dbReference type="EMBL" id="UVD81684.1"/>
    </source>
</evidence>
<dbReference type="PANTHER" id="PTHR30465:SF0">
    <property type="entry name" value="OLIGOPEPTIDE TRANSPORT SYSTEM PERMEASE PROTEIN APPB"/>
    <property type="match status" value="1"/>
</dbReference>
<dbReference type="Pfam" id="PF00528">
    <property type="entry name" value="BPD_transp_1"/>
    <property type="match status" value="1"/>
</dbReference>
<dbReference type="InterPro" id="IPR035906">
    <property type="entry name" value="MetI-like_sf"/>
</dbReference>
<keyword evidence="4 7" id="KW-0812">Transmembrane</keyword>
<feature type="transmembrane region" description="Helical" evidence="7">
    <location>
        <begin position="136"/>
        <end position="163"/>
    </location>
</feature>
<keyword evidence="3" id="KW-1003">Cell membrane</keyword>
<evidence type="ECO:0000256" key="7">
    <source>
        <dbReference type="RuleBase" id="RU363032"/>
    </source>
</evidence>
<organism evidence="9 10">
    <name type="scientific">Mycoplasma iguanae</name>
    <dbReference type="NCBI Taxonomy" id="292461"/>
    <lineage>
        <taxon>Bacteria</taxon>
        <taxon>Bacillati</taxon>
        <taxon>Mycoplasmatota</taxon>
        <taxon>Mollicutes</taxon>
        <taxon>Mycoplasmataceae</taxon>
        <taxon>Mycoplasma</taxon>
    </lineage>
</organism>
<dbReference type="EMBL" id="CP102734">
    <property type="protein sequence ID" value="UVD81684.1"/>
    <property type="molecule type" value="Genomic_DNA"/>
</dbReference>
<keyword evidence="5 7" id="KW-1133">Transmembrane helix</keyword>
<comment type="subcellular location">
    <subcellularLocation>
        <location evidence="1 7">Cell membrane</location>
        <topology evidence="1 7">Multi-pass membrane protein</topology>
    </subcellularLocation>
</comment>
<evidence type="ECO:0000256" key="2">
    <source>
        <dbReference type="ARBA" id="ARBA00022448"/>
    </source>
</evidence>
<evidence type="ECO:0000256" key="5">
    <source>
        <dbReference type="ARBA" id="ARBA00022989"/>
    </source>
</evidence>
<evidence type="ECO:0000256" key="4">
    <source>
        <dbReference type="ARBA" id="ARBA00022692"/>
    </source>
</evidence>
<keyword evidence="10" id="KW-1185">Reference proteome</keyword>
<reference evidence="9" key="1">
    <citation type="submission" date="2022-08" db="EMBL/GenBank/DDBJ databases">
        <title>Complete genome of Mycoplasma iguanae type strain 2327.</title>
        <authorList>
            <person name="Spergser J."/>
        </authorList>
    </citation>
    <scope>NUCLEOTIDE SEQUENCE</scope>
    <source>
        <strain evidence="9">2327</strain>
    </source>
</reference>
<proteinExistence type="inferred from homology"/>